<dbReference type="PANTHER" id="PTHR33570">
    <property type="entry name" value="4-CARBOXYMUCONOLACTONE DECARBOXYLASE FAMILY PROTEIN"/>
    <property type="match status" value="1"/>
</dbReference>
<dbReference type="RefSeq" id="WP_246270044.1">
    <property type="nucleotide sequence ID" value="NZ_CADIKF010000001.1"/>
</dbReference>
<name>A0A6J5D062_9BURK</name>
<reference evidence="3 4" key="1">
    <citation type="submission" date="2020-04" db="EMBL/GenBank/DDBJ databases">
        <authorList>
            <person name="De Canck E."/>
        </authorList>
    </citation>
    <scope>NUCLEOTIDE SEQUENCE [LARGE SCALE GENOMIC DNA]</scope>
    <source>
        <strain evidence="3 4">LMG 29739</strain>
    </source>
</reference>
<feature type="compositionally biased region" description="Basic and acidic residues" evidence="1">
    <location>
        <begin position="264"/>
        <end position="275"/>
    </location>
</feature>
<dbReference type="EMBL" id="CADIKF010000001">
    <property type="protein sequence ID" value="CAB3746807.1"/>
    <property type="molecule type" value="Genomic_DNA"/>
</dbReference>
<protein>
    <recommendedName>
        <fullName evidence="2">Carboxymuconolactone decarboxylase-like domain-containing protein</fullName>
    </recommendedName>
</protein>
<proteinExistence type="predicted"/>
<dbReference type="Pfam" id="PF02627">
    <property type="entry name" value="CMD"/>
    <property type="match status" value="2"/>
</dbReference>
<organism evidence="3 4">
    <name type="scientific">Paraburkholderia solisilvae</name>
    <dbReference type="NCBI Taxonomy" id="624376"/>
    <lineage>
        <taxon>Bacteria</taxon>
        <taxon>Pseudomonadati</taxon>
        <taxon>Pseudomonadota</taxon>
        <taxon>Betaproteobacteria</taxon>
        <taxon>Burkholderiales</taxon>
        <taxon>Burkholderiaceae</taxon>
        <taxon>Paraburkholderia</taxon>
    </lineage>
</organism>
<dbReference type="AlphaFoldDB" id="A0A6J5D062"/>
<feature type="region of interest" description="Disordered" evidence="1">
    <location>
        <begin position="259"/>
        <end position="278"/>
    </location>
</feature>
<feature type="domain" description="Carboxymuconolactone decarboxylase-like" evidence="2">
    <location>
        <begin position="46"/>
        <end position="119"/>
    </location>
</feature>
<dbReference type="GO" id="GO:0051920">
    <property type="term" value="F:peroxiredoxin activity"/>
    <property type="evidence" value="ECO:0007669"/>
    <property type="project" value="InterPro"/>
</dbReference>
<evidence type="ECO:0000259" key="2">
    <source>
        <dbReference type="Pfam" id="PF02627"/>
    </source>
</evidence>
<dbReference type="SUPFAM" id="SSF69118">
    <property type="entry name" value="AhpD-like"/>
    <property type="match status" value="2"/>
</dbReference>
<dbReference type="InterPro" id="IPR029032">
    <property type="entry name" value="AhpD-like"/>
</dbReference>
<feature type="domain" description="Carboxymuconolactone decarboxylase-like" evidence="2">
    <location>
        <begin position="173"/>
        <end position="240"/>
    </location>
</feature>
<gene>
    <name evidence="3" type="ORF">LMG29739_00276</name>
</gene>
<dbReference type="PANTHER" id="PTHR33570:SF10">
    <property type="entry name" value="GAMMA-CARBOXYMUCONOLACTONE DECARBOXYLASE"/>
    <property type="match status" value="1"/>
</dbReference>
<evidence type="ECO:0000256" key="1">
    <source>
        <dbReference type="SAM" id="MobiDB-lite"/>
    </source>
</evidence>
<accession>A0A6J5D062</accession>
<dbReference type="InterPro" id="IPR052512">
    <property type="entry name" value="4CMD/NDH-1_regulator"/>
</dbReference>
<dbReference type="Gene3D" id="1.20.1290.10">
    <property type="entry name" value="AhpD-like"/>
    <property type="match status" value="3"/>
</dbReference>
<evidence type="ECO:0000313" key="3">
    <source>
        <dbReference type="EMBL" id="CAB3746807.1"/>
    </source>
</evidence>
<dbReference type="InterPro" id="IPR003779">
    <property type="entry name" value="CMD-like"/>
</dbReference>
<sequence length="407" mass="44139">MIEHDKSLHDVGMAVIHAIGDAGFDSLSSALDGLDPGFRRLLVEGAYAGIIARPNLALKHRELITVAVLTTMGNAESALKYHAAGMLNTGWSADELLETVLHTLVYAGVPTTVAAVRIVSKVFSERGIEIGHEMRPAPRRAERCDPHVAWLVTRESERSGALSAQVHDDFTKRVYAAAWSRSALSLKDRQLATLAVAIAQENQPDAVRLHLDACLRIGWTRSELTEVLIQLTGYIGWPLILPITRMALDVFERTAKEGLSQARSADEPTEEKTEGNTEEAIEGLAVSRLSVSGQFALSLPEGLAQISPVVARYLEDLGLVGYVYESAEETKARRLTDIACLACVARQADAEMLSEHVKDALSSGASKREIVEAILRALPHAGVFATRHGLDMATKVFEEMAHADLPA</sequence>
<keyword evidence="4" id="KW-1185">Reference proteome</keyword>
<dbReference type="Proteomes" id="UP000494329">
    <property type="component" value="Unassembled WGS sequence"/>
</dbReference>
<evidence type="ECO:0000313" key="4">
    <source>
        <dbReference type="Proteomes" id="UP000494329"/>
    </source>
</evidence>